<keyword evidence="3" id="KW-1185">Reference proteome</keyword>
<feature type="domain" description="Roadblock/LAMTOR2" evidence="1">
    <location>
        <begin position="12"/>
        <end position="103"/>
    </location>
</feature>
<evidence type="ECO:0000313" key="2">
    <source>
        <dbReference type="EMBL" id="OMH41314.1"/>
    </source>
</evidence>
<dbReference type="GO" id="GO:0060090">
    <property type="term" value="F:molecular adaptor activity"/>
    <property type="evidence" value="ECO:0007669"/>
    <property type="project" value="InterPro"/>
</dbReference>
<reference evidence="2 3" key="1">
    <citation type="submission" date="2016-10" db="EMBL/GenBank/DDBJ databases">
        <title>Genome sequence of a sulfur-reducing bacterium Desulfurobacterium indicum K6013.</title>
        <authorList>
            <person name="Cao J."/>
            <person name="Shao Z."/>
            <person name="Alain K."/>
            <person name="Jebbar M."/>
        </authorList>
    </citation>
    <scope>NUCLEOTIDE SEQUENCE [LARGE SCALE GENOMIC DNA]</scope>
    <source>
        <strain evidence="2 3">K6013</strain>
    </source>
</reference>
<dbReference type="Pfam" id="PF03259">
    <property type="entry name" value="Robl_LC7"/>
    <property type="match status" value="1"/>
</dbReference>
<dbReference type="OrthoDB" id="9790687at2"/>
<dbReference type="SUPFAM" id="SSF103196">
    <property type="entry name" value="Roadblock/LC7 domain"/>
    <property type="match status" value="1"/>
</dbReference>
<name>A0A1R1MNP9_9BACT</name>
<dbReference type="Proteomes" id="UP000187408">
    <property type="component" value="Unassembled WGS sequence"/>
</dbReference>
<evidence type="ECO:0000259" key="1">
    <source>
        <dbReference type="SMART" id="SM00960"/>
    </source>
</evidence>
<dbReference type="PANTHER" id="PTHR13323">
    <property type="entry name" value="LATE ENDOSOMAL/LYSOSOMAL MP1 INTERACTING PROTEIN"/>
    <property type="match status" value="1"/>
</dbReference>
<accession>A0A1R1MNP9</accession>
<comment type="caution">
    <text evidence="2">The sequence shown here is derived from an EMBL/GenBank/DDBJ whole genome shotgun (WGS) entry which is preliminary data.</text>
</comment>
<dbReference type="Gene3D" id="3.30.450.30">
    <property type="entry name" value="Dynein light chain 2a, cytoplasmic"/>
    <property type="match status" value="1"/>
</dbReference>
<dbReference type="GO" id="GO:0005085">
    <property type="term" value="F:guanyl-nucleotide exchange factor activity"/>
    <property type="evidence" value="ECO:0007669"/>
    <property type="project" value="InterPro"/>
</dbReference>
<dbReference type="GO" id="GO:0032008">
    <property type="term" value="P:positive regulation of TOR signaling"/>
    <property type="evidence" value="ECO:0007669"/>
    <property type="project" value="InterPro"/>
</dbReference>
<gene>
    <name evidence="2" type="ORF">BLW93_00040</name>
</gene>
<protein>
    <submittedName>
        <fullName evidence="2">Dynein regulation protein LC7</fullName>
    </submittedName>
</protein>
<evidence type="ECO:0000313" key="3">
    <source>
        <dbReference type="Proteomes" id="UP000187408"/>
    </source>
</evidence>
<proteinExistence type="predicted"/>
<dbReference type="STRING" id="1914305.BLW93_00040"/>
<dbReference type="RefSeq" id="WP_076712064.1">
    <property type="nucleotide sequence ID" value="NZ_MOEN01000001.1"/>
</dbReference>
<dbReference type="AlphaFoldDB" id="A0A1R1MNP9"/>
<dbReference type="EMBL" id="MOEN01000001">
    <property type="protein sequence ID" value="OMH41314.1"/>
    <property type="molecule type" value="Genomic_DNA"/>
</dbReference>
<dbReference type="InterPro" id="IPR004942">
    <property type="entry name" value="Roadblock/LAMTOR2_dom"/>
</dbReference>
<sequence>MLSIRPEEDKKLREVLTALCSESRAKVVFLIDKAGQLISRSDAPAYTSNDITFASLTAGNVAASEALSKLLGDKTLNHAFTETEDEGIYMSLLDRKLILVIIFEKFASNLGIIRVKLKKYRPILEEIIRKIERKSEQEQQIGKEINFDEIDIDNLFE</sequence>
<dbReference type="SMART" id="SM00960">
    <property type="entry name" value="Robl_LC7"/>
    <property type="match status" value="1"/>
</dbReference>
<organism evidence="2 3">
    <name type="scientific">Desulfurobacterium indicum</name>
    <dbReference type="NCBI Taxonomy" id="1914305"/>
    <lineage>
        <taxon>Bacteria</taxon>
        <taxon>Pseudomonadati</taxon>
        <taxon>Aquificota</taxon>
        <taxon>Aquificia</taxon>
        <taxon>Desulfurobacteriales</taxon>
        <taxon>Desulfurobacteriaceae</taxon>
        <taxon>Desulfurobacterium</taxon>
    </lineage>
</organism>
<dbReference type="InterPro" id="IPR037587">
    <property type="entry name" value="LAMTOR2-like"/>
</dbReference>